<dbReference type="GO" id="GO:0006269">
    <property type="term" value="P:DNA replication, synthesis of primer"/>
    <property type="evidence" value="ECO:0007669"/>
    <property type="project" value="UniProtKB-UniRule"/>
</dbReference>
<feature type="region of interest" description="Disordered" evidence="15">
    <location>
        <begin position="428"/>
        <end position="492"/>
    </location>
</feature>
<dbReference type="GO" id="GO:0008270">
    <property type="term" value="F:zinc ion binding"/>
    <property type="evidence" value="ECO:0007669"/>
    <property type="project" value="UniProtKB-UniRule"/>
</dbReference>
<dbReference type="GO" id="GO:0003677">
    <property type="term" value="F:DNA binding"/>
    <property type="evidence" value="ECO:0007669"/>
    <property type="project" value="UniProtKB-KW"/>
</dbReference>
<evidence type="ECO:0000256" key="1">
    <source>
        <dbReference type="ARBA" id="ARBA00022478"/>
    </source>
</evidence>
<comment type="caution">
    <text evidence="17">The sequence shown here is derived from an EMBL/GenBank/DDBJ whole genome shotgun (WGS) entry which is preliminary data.</text>
</comment>
<dbReference type="NCBIfam" id="TIGR01391">
    <property type="entry name" value="dnaG"/>
    <property type="match status" value="1"/>
</dbReference>
<comment type="domain">
    <text evidence="12">Contains an N-terminal zinc-binding domain, a central core domain that contains the primase activity, and a C-terminal DnaB-binding domain.</text>
</comment>
<dbReference type="InterPro" id="IPR037068">
    <property type="entry name" value="DNA_primase_core_N_sf"/>
</dbReference>
<proteinExistence type="inferred from homology"/>
<keyword evidence="1 12" id="KW-0240">DNA-directed RNA polymerase</keyword>
<dbReference type="PROSITE" id="PS50880">
    <property type="entry name" value="TOPRIM"/>
    <property type="match status" value="1"/>
</dbReference>
<dbReference type="EC" id="2.7.7.101" evidence="12"/>
<comment type="catalytic activity">
    <reaction evidence="12">
        <text>ssDNA + n NTP = ssDNA/pppN(pN)n-1 hybrid + (n-1) diphosphate.</text>
        <dbReference type="EC" id="2.7.7.101"/>
    </reaction>
</comment>
<keyword evidence="3 12" id="KW-0808">Transferase</keyword>
<dbReference type="InterPro" id="IPR006171">
    <property type="entry name" value="TOPRIM_dom"/>
</dbReference>
<evidence type="ECO:0000256" key="14">
    <source>
        <dbReference type="PIRSR" id="PIRSR002811-1"/>
    </source>
</evidence>
<comment type="subunit">
    <text evidence="12">Monomer. Interacts with DnaB.</text>
</comment>
<evidence type="ECO:0000256" key="10">
    <source>
        <dbReference type="ARBA" id="ARBA00023125"/>
    </source>
</evidence>
<comment type="similarity">
    <text evidence="12 13">Belongs to the DnaG primase family.</text>
</comment>
<accession>A0A3E4QUE5</accession>
<feature type="zinc finger region" description="CHC2-type" evidence="12 14">
    <location>
        <begin position="37"/>
        <end position="61"/>
    </location>
</feature>
<evidence type="ECO:0000256" key="8">
    <source>
        <dbReference type="ARBA" id="ARBA00022833"/>
    </source>
</evidence>
<dbReference type="InterPro" id="IPR050219">
    <property type="entry name" value="DnaG_primase"/>
</dbReference>
<dbReference type="PANTHER" id="PTHR30313:SF2">
    <property type="entry name" value="DNA PRIMASE"/>
    <property type="match status" value="1"/>
</dbReference>
<keyword evidence="4 12" id="KW-0548">Nucleotidyltransferase</keyword>
<dbReference type="SUPFAM" id="SSF57783">
    <property type="entry name" value="Zinc beta-ribbon"/>
    <property type="match status" value="1"/>
</dbReference>
<dbReference type="InterPro" id="IPR036977">
    <property type="entry name" value="DNA_primase_Znf_CHC2"/>
</dbReference>
<organism evidence="17 18">
    <name type="scientific">Collinsella tanakaei</name>
    <dbReference type="NCBI Taxonomy" id="626935"/>
    <lineage>
        <taxon>Bacteria</taxon>
        <taxon>Bacillati</taxon>
        <taxon>Actinomycetota</taxon>
        <taxon>Coriobacteriia</taxon>
        <taxon>Coriobacteriales</taxon>
        <taxon>Coriobacteriaceae</taxon>
        <taxon>Collinsella</taxon>
    </lineage>
</organism>
<dbReference type="RefSeq" id="WP_117679347.1">
    <property type="nucleotide sequence ID" value="NZ_QSRJ01000004.1"/>
</dbReference>
<keyword evidence="9" id="KW-0460">Magnesium</keyword>
<dbReference type="EMBL" id="QSRJ01000004">
    <property type="protein sequence ID" value="RGL10711.1"/>
    <property type="molecule type" value="Genomic_DNA"/>
</dbReference>
<evidence type="ECO:0000256" key="15">
    <source>
        <dbReference type="SAM" id="MobiDB-lite"/>
    </source>
</evidence>
<reference evidence="17 18" key="1">
    <citation type="submission" date="2018-08" db="EMBL/GenBank/DDBJ databases">
        <title>A genome reference for cultivated species of the human gut microbiota.</title>
        <authorList>
            <person name="Zou Y."/>
            <person name="Xue W."/>
            <person name="Luo G."/>
        </authorList>
    </citation>
    <scope>NUCLEOTIDE SEQUENCE [LARGE SCALE GENOMIC DNA]</scope>
    <source>
        <strain evidence="17 18">TF08-14</strain>
    </source>
</reference>
<evidence type="ECO:0000256" key="5">
    <source>
        <dbReference type="ARBA" id="ARBA00022705"/>
    </source>
</evidence>
<dbReference type="InterPro" id="IPR030846">
    <property type="entry name" value="DnaG_bac"/>
</dbReference>
<evidence type="ECO:0000256" key="13">
    <source>
        <dbReference type="PIRNR" id="PIRNR002811"/>
    </source>
</evidence>
<dbReference type="SMART" id="SM00400">
    <property type="entry name" value="ZnF_CHCC"/>
    <property type="match status" value="1"/>
</dbReference>
<dbReference type="InterPro" id="IPR034151">
    <property type="entry name" value="TOPRIM_DnaG_bac"/>
</dbReference>
<protein>
    <recommendedName>
        <fullName evidence="12 13">DNA primase</fullName>
        <ecNumber evidence="12">2.7.7.101</ecNumber>
    </recommendedName>
</protein>
<dbReference type="FunFam" id="3.90.580.10:FF:000001">
    <property type="entry name" value="DNA primase"/>
    <property type="match status" value="1"/>
</dbReference>
<evidence type="ECO:0000256" key="9">
    <source>
        <dbReference type="ARBA" id="ARBA00022842"/>
    </source>
</evidence>
<evidence type="ECO:0000259" key="16">
    <source>
        <dbReference type="PROSITE" id="PS50880"/>
    </source>
</evidence>
<keyword evidence="6 12" id="KW-0479">Metal-binding</keyword>
<evidence type="ECO:0000256" key="4">
    <source>
        <dbReference type="ARBA" id="ARBA00022695"/>
    </source>
</evidence>
<dbReference type="Gene3D" id="3.90.580.10">
    <property type="entry name" value="Zinc finger, CHC2-type domain"/>
    <property type="match status" value="1"/>
</dbReference>
<feature type="domain" description="Toprim" evidence="16">
    <location>
        <begin position="251"/>
        <end position="343"/>
    </location>
</feature>
<gene>
    <name evidence="12" type="primary">dnaG</name>
    <name evidence="17" type="ORF">DXC81_04375</name>
</gene>
<evidence type="ECO:0000256" key="11">
    <source>
        <dbReference type="ARBA" id="ARBA00023163"/>
    </source>
</evidence>
<dbReference type="GO" id="GO:1990077">
    <property type="term" value="C:primosome complex"/>
    <property type="evidence" value="ECO:0007669"/>
    <property type="project" value="UniProtKB-KW"/>
</dbReference>
<evidence type="ECO:0000313" key="17">
    <source>
        <dbReference type="EMBL" id="RGL10711.1"/>
    </source>
</evidence>
<sequence length="692" mass="77027">MISDEDKDKVRAATDLVELVQETVELKPRGSEFWGCCPFHGEKTPSFHIIPSTQVWHCFGCGEGGDVFTYTMKRENLSFPDSIRYLAERAGIEISDEGPARKGTKRSRLIDVCEETSQFFHTMLMRGKDGRGREYCSHRGLTADVCRRYRLGYSVGRNTLVAHLSQKGFTPREMIDANVAFTGRGGGLVDRFYERVMFPIFDEQGKCIAFGGRITGDGEPKYLNTSETPLFHKKRNLYGFNWAKEHIVAQGEAVVVEGYTDCIACWEAGLGNVVATLGTALTEHHVKTLTRFAKKIIYLFDGDAAGQKAAERAIQFIEKDSVDLRCVILPDNLDPNDFVHQFGGQALRDMLDASEPLMDFVYRKLEERSDTSTPGGRARALEDACRLIYPLRSSYVIDTYFMQIADRLGVDVDMVRDVAPRVFRDVQKEEEASARRAERYERQRRDRESSSYRSDASRSRSGSLAAPAASQGAWSVTGSSAPTDVASAPVDGGEPYDYVPLDAYEDAPYADEAPYPDAGEAYAPAPAHQFAVALTDLERRSLACERELLTLLTAYPDDFRPNAERITEIEWVEPRNETIAWAVLATPEGTSPQDVMAAARAVCPDAAQLVSAGTIDATSKHPTQTNIAFLLDSLELFTLRRRMKASQSKLRSDKNLTAEERRAMTIQATQDAARARELAKAVEGVADPFRNL</sequence>
<feature type="compositionally biased region" description="Low complexity" evidence="15">
    <location>
        <begin position="459"/>
        <end position="470"/>
    </location>
</feature>
<comment type="function">
    <text evidence="12 13">RNA polymerase that catalyzes the synthesis of short RNA molecules used as primers for DNA polymerase during DNA replication.</text>
</comment>
<keyword evidence="11 12" id="KW-0804">Transcription</keyword>
<dbReference type="InterPro" id="IPR019475">
    <property type="entry name" value="DNA_primase_DnaB-bd"/>
</dbReference>
<evidence type="ECO:0000256" key="7">
    <source>
        <dbReference type="ARBA" id="ARBA00022771"/>
    </source>
</evidence>
<dbReference type="SMART" id="SM00493">
    <property type="entry name" value="TOPRIM"/>
    <property type="match status" value="1"/>
</dbReference>
<keyword evidence="8 12" id="KW-0862">Zinc</keyword>
<evidence type="ECO:0000256" key="6">
    <source>
        <dbReference type="ARBA" id="ARBA00022723"/>
    </source>
</evidence>
<dbReference type="GO" id="GO:0000428">
    <property type="term" value="C:DNA-directed RNA polymerase complex"/>
    <property type="evidence" value="ECO:0007669"/>
    <property type="project" value="UniProtKB-KW"/>
</dbReference>
<dbReference type="Pfam" id="PF13155">
    <property type="entry name" value="Toprim_2"/>
    <property type="match status" value="1"/>
</dbReference>
<dbReference type="Proteomes" id="UP000260943">
    <property type="component" value="Unassembled WGS sequence"/>
</dbReference>
<dbReference type="GO" id="GO:0005737">
    <property type="term" value="C:cytoplasm"/>
    <property type="evidence" value="ECO:0007669"/>
    <property type="project" value="TreeGrafter"/>
</dbReference>
<keyword evidence="7 12" id="KW-0863">Zinc-finger</keyword>
<dbReference type="CDD" id="cd03364">
    <property type="entry name" value="TOPRIM_DnaG_primases"/>
    <property type="match status" value="1"/>
</dbReference>
<name>A0A3E4QUE5_9ACTN</name>
<keyword evidence="10 12" id="KW-0238">DNA-binding</keyword>
<dbReference type="InterPro" id="IPR006295">
    <property type="entry name" value="DNA_primase_DnaG"/>
</dbReference>
<dbReference type="HAMAP" id="MF_00974">
    <property type="entry name" value="DNA_primase_DnaG"/>
    <property type="match status" value="1"/>
</dbReference>
<feature type="compositionally biased region" description="Basic and acidic residues" evidence="15">
    <location>
        <begin position="428"/>
        <end position="458"/>
    </location>
</feature>
<evidence type="ECO:0000256" key="2">
    <source>
        <dbReference type="ARBA" id="ARBA00022515"/>
    </source>
</evidence>
<dbReference type="InterPro" id="IPR002694">
    <property type="entry name" value="Znf_CHC2"/>
</dbReference>
<dbReference type="Pfam" id="PF08275">
    <property type="entry name" value="DNAG_N"/>
    <property type="match status" value="1"/>
</dbReference>
<evidence type="ECO:0000256" key="12">
    <source>
        <dbReference type="HAMAP-Rule" id="MF_00974"/>
    </source>
</evidence>
<dbReference type="SUPFAM" id="SSF56731">
    <property type="entry name" value="DNA primase core"/>
    <property type="match status" value="1"/>
</dbReference>
<feature type="compositionally biased region" description="Polar residues" evidence="15">
    <location>
        <begin position="472"/>
        <end position="482"/>
    </location>
</feature>
<dbReference type="PANTHER" id="PTHR30313">
    <property type="entry name" value="DNA PRIMASE"/>
    <property type="match status" value="1"/>
</dbReference>
<dbReference type="Pfam" id="PF10410">
    <property type="entry name" value="DnaB_bind"/>
    <property type="match status" value="1"/>
</dbReference>
<dbReference type="Gene3D" id="3.40.1360.10">
    <property type="match status" value="1"/>
</dbReference>
<dbReference type="GO" id="GO:0003899">
    <property type="term" value="F:DNA-directed RNA polymerase activity"/>
    <property type="evidence" value="ECO:0007669"/>
    <property type="project" value="UniProtKB-UniRule"/>
</dbReference>
<dbReference type="InterPro" id="IPR013264">
    <property type="entry name" value="DNAG_N"/>
</dbReference>
<comment type="cofactor">
    <cofactor evidence="12 13 14">
        <name>Zn(2+)</name>
        <dbReference type="ChEBI" id="CHEBI:29105"/>
    </cofactor>
    <text evidence="12 13 14">Binds 1 zinc ion per monomer.</text>
</comment>
<evidence type="ECO:0000256" key="3">
    <source>
        <dbReference type="ARBA" id="ARBA00022679"/>
    </source>
</evidence>
<dbReference type="AlphaFoldDB" id="A0A3E4QUE5"/>
<keyword evidence="5 12" id="KW-0235">DNA replication</keyword>
<evidence type="ECO:0000313" key="18">
    <source>
        <dbReference type="Proteomes" id="UP000260943"/>
    </source>
</evidence>
<dbReference type="PIRSF" id="PIRSF002811">
    <property type="entry name" value="DnaG"/>
    <property type="match status" value="1"/>
</dbReference>
<dbReference type="Pfam" id="PF01807">
    <property type="entry name" value="Zn_ribbon_DnaG"/>
    <property type="match status" value="1"/>
</dbReference>
<keyword evidence="2 12" id="KW-0639">Primosome</keyword>
<dbReference type="Gene3D" id="3.90.980.10">
    <property type="entry name" value="DNA primase, catalytic core, N-terminal domain"/>
    <property type="match status" value="1"/>
</dbReference>